<comment type="caution">
    <text evidence="2">The sequence shown here is derived from an EMBL/GenBank/DDBJ whole genome shotgun (WGS) entry which is preliminary data.</text>
</comment>
<organism evidence="2 3">
    <name type="scientific">Citrus x changshan-huyou</name>
    <dbReference type="NCBI Taxonomy" id="2935761"/>
    <lineage>
        <taxon>Eukaryota</taxon>
        <taxon>Viridiplantae</taxon>
        <taxon>Streptophyta</taxon>
        <taxon>Embryophyta</taxon>
        <taxon>Tracheophyta</taxon>
        <taxon>Spermatophyta</taxon>
        <taxon>Magnoliopsida</taxon>
        <taxon>eudicotyledons</taxon>
        <taxon>Gunneridae</taxon>
        <taxon>Pentapetalae</taxon>
        <taxon>rosids</taxon>
        <taxon>malvids</taxon>
        <taxon>Sapindales</taxon>
        <taxon>Rutaceae</taxon>
        <taxon>Aurantioideae</taxon>
        <taxon>Citrus</taxon>
    </lineage>
</organism>
<protein>
    <submittedName>
        <fullName evidence="2">Uncharacterized protein</fullName>
    </submittedName>
</protein>
<sequence length="102" mass="11379">MWEKNDDLDLLVIVTVLAVMGRNGIVREETFGNRLNRRRAVTKRDSYGREQGYTGYCRLSAASLSLHFLEAAVAVAFGPLLHALAGWLANAFLNFSPIVFVH</sequence>
<evidence type="ECO:0000313" key="2">
    <source>
        <dbReference type="EMBL" id="KAK9214842.1"/>
    </source>
</evidence>
<accession>A0AAP0MLS9</accession>
<keyword evidence="1" id="KW-0812">Transmembrane</keyword>
<name>A0AAP0MLS9_9ROSI</name>
<reference evidence="2 3" key="1">
    <citation type="submission" date="2024-05" db="EMBL/GenBank/DDBJ databases">
        <title>Haplotype-resolved chromosome-level genome assembly of Huyou (Citrus changshanensis).</title>
        <authorList>
            <person name="Miao C."/>
            <person name="Chen W."/>
            <person name="Wu Y."/>
            <person name="Wang L."/>
            <person name="Zhao S."/>
            <person name="Grierson D."/>
            <person name="Xu C."/>
            <person name="Chen K."/>
        </authorList>
    </citation>
    <scope>NUCLEOTIDE SEQUENCE [LARGE SCALE GENOMIC DNA]</scope>
    <source>
        <strain evidence="2">01-14</strain>
        <tissue evidence="2">Leaf</tissue>
    </source>
</reference>
<proteinExistence type="predicted"/>
<keyword evidence="3" id="KW-1185">Reference proteome</keyword>
<dbReference type="Proteomes" id="UP001428341">
    <property type="component" value="Unassembled WGS sequence"/>
</dbReference>
<evidence type="ECO:0000256" key="1">
    <source>
        <dbReference type="SAM" id="Phobius"/>
    </source>
</evidence>
<evidence type="ECO:0000313" key="3">
    <source>
        <dbReference type="Proteomes" id="UP001428341"/>
    </source>
</evidence>
<dbReference type="EMBL" id="JBCGBO010000003">
    <property type="protein sequence ID" value="KAK9214842.1"/>
    <property type="molecule type" value="Genomic_DNA"/>
</dbReference>
<dbReference type="AlphaFoldDB" id="A0AAP0MLS9"/>
<feature type="transmembrane region" description="Helical" evidence="1">
    <location>
        <begin position="68"/>
        <end position="89"/>
    </location>
</feature>
<keyword evidence="1" id="KW-0472">Membrane</keyword>
<keyword evidence="1" id="KW-1133">Transmembrane helix</keyword>
<gene>
    <name evidence="2" type="ORF">WN944_006842</name>
</gene>